<evidence type="ECO:0000313" key="8">
    <source>
        <dbReference type="Proteomes" id="UP001217044"/>
    </source>
</evidence>
<accession>A0ABY7V4M1</accession>
<dbReference type="CDD" id="cd14014">
    <property type="entry name" value="STKc_PknB_like"/>
    <property type="match status" value="1"/>
</dbReference>
<dbReference type="PANTHER" id="PTHR43289">
    <property type="entry name" value="MITOGEN-ACTIVATED PROTEIN KINASE KINASE KINASE 20-RELATED"/>
    <property type="match status" value="1"/>
</dbReference>
<evidence type="ECO:0000313" key="7">
    <source>
        <dbReference type="EMBL" id="WDA60154.1"/>
    </source>
</evidence>
<keyword evidence="2" id="KW-0547">Nucleotide-binding</keyword>
<dbReference type="InterPro" id="IPR000719">
    <property type="entry name" value="Prot_kinase_dom"/>
</dbReference>
<dbReference type="InterPro" id="IPR011009">
    <property type="entry name" value="Kinase-like_dom_sf"/>
</dbReference>
<sequence>MQEFQITQPLTNRSPLAEQPGVYSESAEWDGQPVFVKTLAADDPDSQARFQHEGRVAASLHHPLVVSPLAITPTQLIFPFVTGGTLRERLERSPLGEEEATEVASGVLSAVAYLHARGVTHHDLKPENVMLLDGEPRWNNVRLIDFGMSHSQALPLDIHSGTRMGTPHFMAPEQFLGVRGDPRSDLYSVGVLLFDCLAGHPPYEDALGWLAGIRDRRAELPGPEPLHPLMRSALSRDRAQRPLSAAEMQQHLCSARLELGLPPLPVPAAPAALVTAHPVTADLIMEPPA</sequence>
<dbReference type="PROSITE" id="PS50011">
    <property type="entry name" value="PROTEIN_KINASE_DOM"/>
    <property type="match status" value="1"/>
</dbReference>
<dbReference type="InterPro" id="IPR008271">
    <property type="entry name" value="Ser/Thr_kinase_AS"/>
</dbReference>
<keyword evidence="8" id="KW-1185">Reference proteome</keyword>
<keyword evidence="1" id="KW-0808">Transferase</keyword>
<protein>
    <submittedName>
        <fullName evidence="7">Serine/threonine-protein kinase</fullName>
    </submittedName>
</protein>
<feature type="region of interest" description="Disordered" evidence="5">
    <location>
        <begin position="1"/>
        <end position="24"/>
    </location>
</feature>
<dbReference type="RefSeq" id="WP_273990919.1">
    <property type="nucleotide sequence ID" value="NZ_BAABQT010000013.1"/>
</dbReference>
<reference evidence="7 8" key="1">
    <citation type="submission" date="2022-12" db="EMBL/GenBank/DDBJ databases">
        <title>Genome Sequence of Deinococcus aquaticus Type Strain PB314.</title>
        <authorList>
            <person name="Albert C."/>
            <person name="Hill J."/>
            <person name="Boren L."/>
            <person name="Scholz-Ng S."/>
            <person name="Fatema N."/>
            <person name="Grosso R."/>
            <person name="Soboslay E."/>
            <person name="Tuohy J."/>
        </authorList>
    </citation>
    <scope>NUCLEOTIDE SEQUENCE [LARGE SCALE GENOMIC DNA]</scope>
    <source>
        <strain evidence="7 8">PB-314</strain>
    </source>
</reference>
<keyword evidence="3 7" id="KW-0418">Kinase</keyword>
<dbReference type="PANTHER" id="PTHR43289:SF6">
    <property type="entry name" value="SERINE_THREONINE-PROTEIN KINASE NEKL-3"/>
    <property type="match status" value="1"/>
</dbReference>
<evidence type="ECO:0000256" key="3">
    <source>
        <dbReference type="ARBA" id="ARBA00022777"/>
    </source>
</evidence>
<proteinExistence type="predicted"/>
<evidence type="ECO:0000256" key="1">
    <source>
        <dbReference type="ARBA" id="ARBA00022679"/>
    </source>
</evidence>
<dbReference type="SMART" id="SM00220">
    <property type="entry name" value="S_TKc"/>
    <property type="match status" value="1"/>
</dbReference>
<evidence type="ECO:0000256" key="4">
    <source>
        <dbReference type="ARBA" id="ARBA00022840"/>
    </source>
</evidence>
<dbReference type="GO" id="GO:0016301">
    <property type="term" value="F:kinase activity"/>
    <property type="evidence" value="ECO:0007669"/>
    <property type="project" value="UniProtKB-KW"/>
</dbReference>
<dbReference type="Proteomes" id="UP001217044">
    <property type="component" value="Chromosome"/>
</dbReference>
<feature type="domain" description="Protein kinase" evidence="6">
    <location>
        <begin position="1"/>
        <end position="254"/>
    </location>
</feature>
<dbReference type="EMBL" id="CP115165">
    <property type="protein sequence ID" value="WDA60154.1"/>
    <property type="molecule type" value="Genomic_DNA"/>
</dbReference>
<gene>
    <name evidence="7" type="ORF">M8445_13510</name>
</gene>
<dbReference type="SUPFAM" id="SSF56112">
    <property type="entry name" value="Protein kinase-like (PK-like)"/>
    <property type="match status" value="1"/>
</dbReference>
<evidence type="ECO:0000256" key="5">
    <source>
        <dbReference type="SAM" id="MobiDB-lite"/>
    </source>
</evidence>
<evidence type="ECO:0000259" key="6">
    <source>
        <dbReference type="PROSITE" id="PS50011"/>
    </source>
</evidence>
<name>A0ABY7V4M1_9DEIO</name>
<keyword evidence="4" id="KW-0067">ATP-binding</keyword>
<organism evidence="7 8">
    <name type="scientific">Deinococcus aquaticus</name>
    <dbReference type="NCBI Taxonomy" id="328692"/>
    <lineage>
        <taxon>Bacteria</taxon>
        <taxon>Thermotogati</taxon>
        <taxon>Deinococcota</taxon>
        <taxon>Deinococci</taxon>
        <taxon>Deinococcales</taxon>
        <taxon>Deinococcaceae</taxon>
        <taxon>Deinococcus</taxon>
    </lineage>
</organism>
<dbReference type="Pfam" id="PF00069">
    <property type="entry name" value="Pkinase"/>
    <property type="match status" value="1"/>
</dbReference>
<evidence type="ECO:0000256" key="2">
    <source>
        <dbReference type="ARBA" id="ARBA00022741"/>
    </source>
</evidence>
<feature type="compositionally biased region" description="Polar residues" evidence="5">
    <location>
        <begin position="1"/>
        <end position="14"/>
    </location>
</feature>
<dbReference type="PROSITE" id="PS00108">
    <property type="entry name" value="PROTEIN_KINASE_ST"/>
    <property type="match status" value="1"/>
</dbReference>
<dbReference type="Gene3D" id="1.10.510.10">
    <property type="entry name" value="Transferase(Phosphotransferase) domain 1"/>
    <property type="match status" value="1"/>
</dbReference>